<dbReference type="VEuPathDB" id="VectorBase:CSON009302"/>
<dbReference type="InterPro" id="IPR013083">
    <property type="entry name" value="Znf_RING/FYVE/PHD"/>
</dbReference>
<dbReference type="Pfam" id="PF12796">
    <property type="entry name" value="Ank_2"/>
    <property type="match status" value="5"/>
</dbReference>
<reference evidence="12" key="2">
    <citation type="submission" date="2018-07" db="EMBL/GenBank/DDBJ databases">
        <authorList>
            <person name="Quirk P.G."/>
            <person name="Krulwich T.A."/>
        </authorList>
    </citation>
    <scope>NUCLEOTIDE SEQUENCE</scope>
</reference>
<dbReference type="SUPFAM" id="SSF57903">
    <property type="entry name" value="FYVE/PHD zinc finger"/>
    <property type="match status" value="1"/>
</dbReference>
<feature type="repeat" description="ANK" evidence="6">
    <location>
        <begin position="555"/>
        <end position="587"/>
    </location>
</feature>
<dbReference type="InterPro" id="IPR011333">
    <property type="entry name" value="SKP1/BTB/POZ_sf"/>
</dbReference>
<dbReference type="CDD" id="cd15728">
    <property type="entry name" value="FYVE_ANFY1"/>
    <property type="match status" value="1"/>
</dbReference>
<dbReference type="InterPro" id="IPR049763">
    <property type="entry name" value="ANKFY1_BACK"/>
</dbReference>
<proteinExistence type="predicted"/>
<dbReference type="InterPro" id="IPR049765">
    <property type="entry name" value="ANFY1_BTB_POZ"/>
</dbReference>
<dbReference type="PANTHER" id="PTHR24198">
    <property type="entry name" value="ANKYRIN REPEAT AND PROTEIN KINASE DOMAIN-CONTAINING PROTEIN"/>
    <property type="match status" value="1"/>
</dbReference>
<feature type="repeat" description="ANK" evidence="6">
    <location>
        <begin position="804"/>
        <end position="836"/>
    </location>
</feature>
<dbReference type="InterPro" id="IPR011011">
    <property type="entry name" value="Znf_FYVE_PHD"/>
</dbReference>
<feature type="repeat" description="ANK" evidence="6">
    <location>
        <begin position="703"/>
        <end position="735"/>
    </location>
</feature>
<dbReference type="InterPro" id="IPR017455">
    <property type="entry name" value="Znf_FYVE-rel"/>
</dbReference>
<evidence type="ECO:0000256" key="7">
    <source>
        <dbReference type="PROSITE-ProRule" id="PRU00091"/>
    </source>
</evidence>
<dbReference type="PROSITE" id="PS50178">
    <property type="entry name" value="ZF_FYVE"/>
    <property type="match status" value="1"/>
</dbReference>
<evidence type="ECO:0000256" key="4">
    <source>
        <dbReference type="ARBA" id="ARBA00022833"/>
    </source>
</evidence>
<evidence type="ECO:0000256" key="5">
    <source>
        <dbReference type="ARBA" id="ARBA00023043"/>
    </source>
</evidence>
<dbReference type="CDD" id="cd18303">
    <property type="entry name" value="BTB_POZ_Rank-5"/>
    <property type="match status" value="1"/>
</dbReference>
<evidence type="ECO:0000259" key="10">
    <source>
        <dbReference type="PROSITE" id="PS50178"/>
    </source>
</evidence>
<reference evidence="11" key="1">
    <citation type="submission" date="2018-04" db="EMBL/GenBank/DDBJ databases">
        <authorList>
            <person name="Go L.Y."/>
            <person name="Mitchell J.A."/>
        </authorList>
    </citation>
    <scope>NUCLEOTIDE SEQUENCE</scope>
    <source>
        <tissue evidence="11">Whole organism</tissue>
    </source>
</reference>
<dbReference type="AlphaFoldDB" id="A0A336M3S2"/>
<feature type="repeat" description="ANK" evidence="6">
    <location>
        <begin position="905"/>
        <end position="938"/>
    </location>
</feature>
<feature type="repeat" description="ANK" evidence="6">
    <location>
        <begin position="522"/>
        <end position="554"/>
    </location>
</feature>
<dbReference type="SMART" id="SM00225">
    <property type="entry name" value="BTB"/>
    <property type="match status" value="1"/>
</dbReference>
<keyword evidence="4" id="KW-0862">Zinc</keyword>
<feature type="repeat" description="ANK" evidence="6">
    <location>
        <begin position="839"/>
        <end position="871"/>
    </location>
</feature>
<dbReference type="Gene3D" id="1.25.40.20">
    <property type="entry name" value="Ankyrin repeat-containing domain"/>
    <property type="match status" value="4"/>
</dbReference>
<evidence type="ECO:0000313" key="11">
    <source>
        <dbReference type="EMBL" id="SSX03217.1"/>
    </source>
</evidence>
<feature type="repeat" description="ANK" evidence="6">
    <location>
        <begin position="978"/>
        <end position="1010"/>
    </location>
</feature>
<dbReference type="Pfam" id="PF00651">
    <property type="entry name" value="BTB"/>
    <property type="match status" value="1"/>
</dbReference>
<evidence type="ECO:0000256" key="1">
    <source>
        <dbReference type="ARBA" id="ARBA00022723"/>
    </source>
</evidence>
<dbReference type="InterPro" id="IPR002110">
    <property type="entry name" value="Ankyrin_rpt"/>
</dbReference>
<dbReference type="CDD" id="cd18501">
    <property type="entry name" value="BACK_ANKFY1_Rank5"/>
    <property type="match status" value="1"/>
</dbReference>
<dbReference type="Gene3D" id="3.30.710.10">
    <property type="entry name" value="Potassium Channel Kv1.1, Chain A"/>
    <property type="match status" value="1"/>
</dbReference>
<dbReference type="Pfam" id="PF00023">
    <property type="entry name" value="Ank"/>
    <property type="match status" value="2"/>
</dbReference>
<dbReference type="OMA" id="WGLEQVV"/>
<gene>
    <name evidence="12" type="primary">CSON009302</name>
</gene>
<evidence type="ECO:0000313" key="12">
    <source>
        <dbReference type="EMBL" id="SSX23583.1"/>
    </source>
</evidence>
<keyword evidence="2" id="KW-0677">Repeat</keyword>
<keyword evidence="1" id="KW-0479">Metal-binding</keyword>
<dbReference type="InterPro" id="IPR000210">
    <property type="entry name" value="BTB/POZ_dom"/>
</dbReference>
<sequence>MISLNNSTSGSVPNDAADKLEKHLKLLKEEYTKLQKGYAELERKYSKAVASSEDKDLSEFSSFVSRLVMTVATLYGRSTYSDITIKLKDKSIPAHKFVLNARSEEWREEVILDLQELDWSDLETDVGYALLRWIYTDVIDLQQDSLALALIKVSHRFKLPGLMGLCERALVSSVNVRTCVRFYCVAEDVGAFNLQEYCSGLISTHWDDLTPQDFEHMSGPLLYKMLKSKTKHPLHAAVRLLREDVVFLCLVENDKSLNEIVNSLSPQGQLPLQLALIGRSSAIAQTLVQTGGADINAYDGDGSTLLIDAIKRSDGFSAKFLLEKNCNVNLATRNSHDTALHLVSPLHLAIISCHDQMIEILLEQSSIDLNLRTQDEKCALLFALTPPQTQGPPFELAERLIEKGARPTTVQSESGDSLLQTLTKMGLEDAAIFLTQHSNLNHINRNGLTALHLAAQKGLPRLVREILDKGASPNLQSSVTELKSALHFAIEANSLEVLQIFVEFWNNEATQEKPDFNLKNTSGDSPLNLALALGYNELVPLLIRGGADVNARNGQDMTLLHQAIIREDSDTAIFLLKQGADMNALTAEQESPLQLAIHCRLPNVVDALCSRGVALNAPNDKGDCPLWSALESGQDEIAAVLVKHGVDTDCWGPGPEGCLQTLLHRAIDENNEVAAVFLIRNGCDLDSPRQPGPDGSGGEEAKDKMAPLHLCCEWGLTRVLQALIDHGANVNSVDALNRTPLHIAIQNQHEEIISILLYHPGIDLRIRDKQGNTPFAAALIIRNHKAAQSILERMPNAAEQMDARGRNFLHIAIMKDDLESVLFLLSIQVDVNSRVHDVNQTPPLHLAAASENEMLIRNLILAGARLNDRDATQKTALHVAAEKGRLTAVSALVQNGADFDAVDADGNNALHIAVREGHVGIVRELLTESGINAESLNLKGRNPLHELCRCGRDQSAAAICELFFESMPNYPINSPDLQGNTPLLLAYMRGQAPLCKVLVKNGACLGAENKDGITIFNFQLATNQLLHKLLDQLQAESPWATSELCQECGSKFTITMRKHHCRHCGRILCSKCSCNEVPIIKFGINKPVRVCTVCFEVLQVGAD</sequence>
<evidence type="ECO:0000256" key="8">
    <source>
        <dbReference type="SAM" id="Coils"/>
    </source>
</evidence>
<dbReference type="PROSITE" id="PS50297">
    <property type="entry name" value="ANK_REP_REGION"/>
    <property type="match status" value="9"/>
</dbReference>
<dbReference type="SUPFAM" id="SSF54695">
    <property type="entry name" value="POZ domain"/>
    <property type="match status" value="1"/>
</dbReference>
<dbReference type="FunFam" id="1.25.40.20:FF:000628">
    <property type="entry name" value="Uncharacterized protein, isoform D"/>
    <property type="match status" value="1"/>
</dbReference>
<dbReference type="GO" id="GO:0008270">
    <property type="term" value="F:zinc ion binding"/>
    <property type="evidence" value="ECO:0007669"/>
    <property type="project" value="UniProtKB-KW"/>
</dbReference>
<feature type="domain" description="FYVE-type" evidence="10">
    <location>
        <begin position="1039"/>
        <end position="1099"/>
    </location>
</feature>
<dbReference type="PROSITE" id="PS50088">
    <property type="entry name" value="ANK_REPEAT"/>
    <property type="match status" value="10"/>
</dbReference>
<organism evidence="12">
    <name type="scientific">Culicoides sonorensis</name>
    <name type="common">Biting midge</name>
    <dbReference type="NCBI Taxonomy" id="179676"/>
    <lineage>
        <taxon>Eukaryota</taxon>
        <taxon>Metazoa</taxon>
        <taxon>Ecdysozoa</taxon>
        <taxon>Arthropoda</taxon>
        <taxon>Hexapoda</taxon>
        <taxon>Insecta</taxon>
        <taxon>Pterygota</taxon>
        <taxon>Neoptera</taxon>
        <taxon>Endopterygota</taxon>
        <taxon>Diptera</taxon>
        <taxon>Nematocera</taxon>
        <taxon>Chironomoidea</taxon>
        <taxon>Ceratopogonidae</taxon>
        <taxon>Ceratopogoninae</taxon>
        <taxon>Culicoides</taxon>
        <taxon>Monoculicoides</taxon>
    </lineage>
</organism>
<name>A0A336M3S2_CULSO</name>
<feature type="coiled-coil region" evidence="8">
    <location>
        <begin position="17"/>
        <end position="44"/>
    </location>
</feature>
<keyword evidence="8" id="KW-0175">Coiled coil</keyword>
<dbReference type="PRINTS" id="PR01415">
    <property type="entry name" value="ANKYRIN"/>
</dbReference>
<feature type="repeat" description="ANK" evidence="6">
    <location>
        <begin position="872"/>
        <end position="904"/>
    </location>
</feature>
<dbReference type="InterPro" id="IPR000306">
    <property type="entry name" value="Znf_FYVE"/>
</dbReference>
<dbReference type="InterPro" id="IPR049764">
    <property type="entry name" value="ANFY1_FYVE"/>
</dbReference>
<accession>A0A336M3S2</accession>
<dbReference type="PROSITE" id="PS50097">
    <property type="entry name" value="BTB"/>
    <property type="match status" value="1"/>
</dbReference>
<dbReference type="EMBL" id="UFQS01000367">
    <property type="protein sequence ID" value="SSX03217.1"/>
    <property type="molecule type" value="Genomic_DNA"/>
</dbReference>
<keyword evidence="5 6" id="KW-0040">ANK repeat</keyword>
<keyword evidence="3 7" id="KW-0863">Zinc-finger</keyword>
<feature type="repeat" description="ANK" evidence="6">
    <location>
        <begin position="446"/>
        <end position="478"/>
    </location>
</feature>
<dbReference type="InterPro" id="IPR036770">
    <property type="entry name" value="Ankyrin_rpt-contain_sf"/>
</dbReference>
<evidence type="ECO:0000256" key="6">
    <source>
        <dbReference type="PROSITE-ProRule" id="PRU00023"/>
    </source>
</evidence>
<protein>
    <submittedName>
        <fullName evidence="12">CSON009302 protein</fullName>
    </submittedName>
</protein>
<dbReference type="PANTHER" id="PTHR24198:SF191">
    <property type="entry name" value="RABANKYRIN-5-LIKE"/>
    <property type="match status" value="1"/>
</dbReference>
<dbReference type="SMART" id="SM00248">
    <property type="entry name" value="ANK"/>
    <property type="match status" value="20"/>
</dbReference>
<dbReference type="EMBL" id="UFQT01000367">
    <property type="protein sequence ID" value="SSX23583.1"/>
    <property type="molecule type" value="Genomic_DNA"/>
</dbReference>
<feature type="repeat" description="ANK" evidence="6">
    <location>
        <begin position="736"/>
        <end position="769"/>
    </location>
</feature>
<dbReference type="SUPFAM" id="SSF48403">
    <property type="entry name" value="Ankyrin repeat"/>
    <property type="match status" value="4"/>
</dbReference>
<dbReference type="SMART" id="SM00064">
    <property type="entry name" value="FYVE"/>
    <property type="match status" value="1"/>
</dbReference>
<dbReference type="Gene3D" id="3.30.40.10">
    <property type="entry name" value="Zinc/RING finger domain, C3HC4 (zinc finger)"/>
    <property type="match status" value="1"/>
</dbReference>
<dbReference type="Pfam" id="PF01363">
    <property type="entry name" value="FYVE"/>
    <property type="match status" value="1"/>
</dbReference>
<evidence type="ECO:0000256" key="3">
    <source>
        <dbReference type="ARBA" id="ARBA00022771"/>
    </source>
</evidence>
<evidence type="ECO:0000259" key="9">
    <source>
        <dbReference type="PROSITE" id="PS50097"/>
    </source>
</evidence>
<evidence type="ECO:0000256" key="2">
    <source>
        <dbReference type="ARBA" id="ARBA00022737"/>
    </source>
</evidence>
<dbReference type="FunFam" id="3.30.40.10:FF:000104">
    <property type="entry name" value="Ankyrin repeat and FYVE domain-containing 1"/>
    <property type="match status" value="1"/>
</dbReference>
<feature type="domain" description="BTB" evidence="9">
    <location>
        <begin position="81"/>
        <end position="143"/>
    </location>
</feature>